<organism evidence="3 4">
    <name type="scientific">Magnetospirillum sulfuroxidans</name>
    <dbReference type="NCBI Taxonomy" id="611300"/>
    <lineage>
        <taxon>Bacteria</taxon>
        <taxon>Pseudomonadati</taxon>
        <taxon>Pseudomonadota</taxon>
        <taxon>Alphaproteobacteria</taxon>
        <taxon>Rhodospirillales</taxon>
        <taxon>Rhodospirillaceae</taxon>
        <taxon>Magnetospirillum</taxon>
    </lineage>
</organism>
<keyword evidence="2" id="KW-0732">Signal</keyword>
<feature type="signal peptide" evidence="2">
    <location>
        <begin position="1"/>
        <end position="20"/>
    </location>
</feature>
<feature type="region of interest" description="Disordered" evidence="1">
    <location>
        <begin position="51"/>
        <end position="81"/>
    </location>
</feature>
<dbReference type="PROSITE" id="PS51257">
    <property type="entry name" value="PROKAR_LIPOPROTEIN"/>
    <property type="match status" value="1"/>
</dbReference>
<protein>
    <recommendedName>
        <fullName evidence="5">Lipoprotein</fullName>
    </recommendedName>
</protein>
<evidence type="ECO:0000313" key="4">
    <source>
        <dbReference type="Proteomes" id="UP000680714"/>
    </source>
</evidence>
<name>A0ABS5I9P6_9PROT</name>
<evidence type="ECO:0008006" key="5">
    <source>
        <dbReference type="Google" id="ProtNLM"/>
    </source>
</evidence>
<dbReference type="Proteomes" id="UP000680714">
    <property type="component" value="Unassembled WGS sequence"/>
</dbReference>
<comment type="caution">
    <text evidence="3">The sequence shown here is derived from an EMBL/GenBank/DDBJ whole genome shotgun (WGS) entry which is preliminary data.</text>
</comment>
<dbReference type="RefSeq" id="WP_211546650.1">
    <property type="nucleotide sequence ID" value="NZ_JAGTUF010000003.1"/>
</dbReference>
<reference evidence="3 4" key="1">
    <citation type="submission" date="2021-04" db="EMBL/GenBank/DDBJ databases">
        <title>Magnetospirillum sulfuroxidans sp. nov., a facultative chemolithoautotrophic sulfur-oxidizing alphaproteobacterium isolated from freshwater sediment and proposals for Paramagetospirillum gen. nov., and Magnetospirillaceae fam. nov.</title>
        <authorList>
            <person name="Koziaeva V."/>
            <person name="Geelhoed J.S."/>
            <person name="Sorokin D.Y."/>
            <person name="Grouzdev D.S."/>
        </authorList>
    </citation>
    <scope>NUCLEOTIDE SEQUENCE [LARGE SCALE GENOMIC DNA]</scope>
    <source>
        <strain evidence="3 4">J10</strain>
    </source>
</reference>
<proteinExistence type="predicted"/>
<dbReference type="EMBL" id="JAGTUF010000003">
    <property type="protein sequence ID" value="MBR9971137.1"/>
    <property type="molecule type" value="Genomic_DNA"/>
</dbReference>
<evidence type="ECO:0000256" key="1">
    <source>
        <dbReference type="SAM" id="MobiDB-lite"/>
    </source>
</evidence>
<keyword evidence="4" id="KW-1185">Reference proteome</keyword>
<gene>
    <name evidence="3" type="ORF">KEC16_05355</name>
</gene>
<accession>A0ABS5I9P6</accession>
<feature type="chain" id="PRO_5046111070" description="Lipoprotein" evidence="2">
    <location>
        <begin position="21"/>
        <end position="168"/>
    </location>
</feature>
<evidence type="ECO:0000313" key="3">
    <source>
        <dbReference type="EMBL" id="MBR9971137.1"/>
    </source>
</evidence>
<sequence>MNILRLVAALAFTASLTACATTDDPAKGGFFSGVKNLSSGGYEQRVNDRQKTLENEQDTNTQQTRSLERANAQSADVKAERDAAEARYAGFRKELDGMRSRLAAAEKANTKKKTEVAALNKQIDALQAKTNMVQQDSFTPDAEKQKRLETLRREREALDREVDMLIRR</sequence>
<evidence type="ECO:0000256" key="2">
    <source>
        <dbReference type="SAM" id="SignalP"/>
    </source>
</evidence>